<keyword evidence="7 12" id="KW-0808">Transferase</keyword>
<comment type="subcellular location">
    <subcellularLocation>
        <location evidence="1 12">Endoplasmic reticulum membrane</location>
        <topology evidence="1 12">Multi-pass membrane protein</topology>
    </subcellularLocation>
</comment>
<evidence type="ECO:0000313" key="16">
    <source>
        <dbReference type="Proteomes" id="UP000242770"/>
    </source>
</evidence>
<feature type="transmembrane region" description="Helical" evidence="12">
    <location>
        <begin position="407"/>
        <end position="432"/>
    </location>
</feature>
<feature type="transmembrane region" description="Helical" evidence="12">
    <location>
        <begin position="349"/>
        <end position="367"/>
    </location>
</feature>
<evidence type="ECO:0000256" key="5">
    <source>
        <dbReference type="ARBA" id="ARBA00022502"/>
    </source>
</evidence>
<comment type="similarity">
    <text evidence="3 12">Belongs to the PIGV family.</text>
</comment>
<keyword evidence="11 12" id="KW-0472">Membrane</keyword>
<dbReference type="AlphaFoldDB" id="A0A0F7S239"/>
<dbReference type="PANTHER" id="PTHR12468:SF2">
    <property type="entry name" value="GPI MANNOSYLTRANSFERASE 2"/>
    <property type="match status" value="1"/>
</dbReference>
<dbReference type="PANTHER" id="PTHR12468">
    <property type="entry name" value="GPI MANNOSYLTRANSFERASE 2"/>
    <property type="match status" value="1"/>
</dbReference>
<feature type="transmembrane region" description="Helical" evidence="12">
    <location>
        <begin position="452"/>
        <end position="475"/>
    </location>
</feature>
<evidence type="ECO:0000256" key="7">
    <source>
        <dbReference type="ARBA" id="ARBA00022679"/>
    </source>
</evidence>
<evidence type="ECO:0000256" key="1">
    <source>
        <dbReference type="ARBA" id="ARBA00004477"/>
    </source>
</evidence>
<keyword evidence="9 12" id="KW-0256">Endoplasmic reticulum</keyword>
<evidence type="ECO:0000313" key="15">
    <source>
        <dbReference type="EMBL" id="CDU22455.1"/>
    </source>
</evidence>
<evidence type="ECO:0000256" key="8">
    <source>
        <dbReference type="ARBA" id="ARBA00022692"/>
    </source>
</evidence>
<feature type="transmembrane region" description="Helical" evidence="12">
    <location>
        <begin position="192"/>
        <end position="211"/>
    </location>
</feature>
<dbReference type="GO" id="GO:0004376">
    <property type="term" value="F:GPI mannosyltransferase activity"/>
    <property type="evidence" value="ECO:0007669"/>
    <property type="project" value="InterPro"/>
</dbReference>
<evidence type="ECO:0000256" key="9">
    <source>
        <dbReference type="ARBA" id="ARBA00022824"/>
    </source>
</evidence>
<gene>
    <name evidence="14" type="primary">SSCI56700.1</name>
    <name evidence="15" type="ORF">SPSC_01085</name>
</gene>
<dbReference type="GO" id="GO:0000009">
    <property type="term" value="F:alpha-1,6-mannosyltransferase activity"/>
    <property type="evidence" value="ECO:0007669"/>
    <property type="project" value="InterPro"/>
</dbReference>
<evidence type="ECO:0000256" key="3">
    <source>
        <dbReference type="ARBA" id="ARBA00008698"/>
    </source>
</evidence>
<dbReference type="STRING" id="49012.A0A0F7S239"/>
<dbReference type="EMBL" id="CCFA01003385">
    <property type="protein sequence ID" value="CDS01042.1"/>
    <property type="molecule type" value="Genomic_DNA"/>
</dbReference>
<protein>
    <recommendedName>
        <fullName evidence="4 12">GPI mannosyltransferase 2</fullName>
        <ecNumber evidence="12">2.4.1.-</ecNumber>
    </recommendedName>
</protein>
<keyword evidence="6 12" id="KW-0328">Glycosyltransferase</keyword>
<evidence type="ECO:0000256" key="2">
    <source>
        <dbReference type="ARBA" id="ARBA00004687"/>
    </source>
</evidence>
<keyword evidence="5 12" id="KW-0337">GPI-anchor biosynthesis</keyword>
<proteinExistence type="inferred from homology"/>
<dbReference type="Pfam" id="PF04188">
    <property type="entry name" value="Mannosyl_trans2"/>
    <property type="match status" value="1"/>
</dbReference>
<feature type="transmembrane region" description="Helical" evidence="12">
    <location>
        <begin position="45"/>
        <end position="66"/>
    </location>
</feature>
<evidence type="ECO:0000256" key="4">
    <source>
        <dbReference type="ARBA" id="ARBA00013795"/>
    </source>
</evidence>
<dbReference type="OrthoDB" id="10252502at2759"/>
<dbReference type="InterPro" id="IPR007315">
    <property type="entry name" value="PIG-V/Gpi18"/>
</dbReference>
<feature type="transmembrane region" description="Helical" evidence="12">
    <location>
        <begin position="279"/>
        <end position="299"/>
    </location>
</feature>
<reference evidence="15" key="3">
    <citation type="submission" date="2014-06" db="EMBL/GenBank/DDBJ databases">
        <authorList>
            <person name="Ju J."/>
            <person name="Zhang J."/>
        </authorList>
    </citation>
    <scope>NUCLEOTIDE SEQUENCE</scope>
    <source>
        <strain evidence="15">SscI8</strain>
    </source>
</reference>
<evidence type="ECO:0000256" key="12">
    <source>
        <dbReference type="RuleBase" id="RU363112"/>
    </source>
</evidence>
<comment type="pathway">
    <text evidence="2 12">Glycolipid biosynthesis; glycosylphosphatidylinositol-anchor biosynthesis.</text>
</comment>
<evidence type="ECO:0000256" key="6">
    <source>
        <dbReference type="ARBA" id="ARBA00022676"/>
    </source>
</evidence>
<evidence type="ECO:0000313" key="14">
    <source>
        <dbReference type="EMBL" id="CDS01042.1"/>
    </source>
</evidence>
<dbReference type="GO" id="GO:0031501">
    <property type="term" value="C:mannosyltransferase complex"/>
    <property type="evidence" value="ECO:0007669"/>
    <property type="project" value="TreeGrafter"/>
</dbReference>
<keyword evidence="16" id="KW-1185">Reference proteome</keyword>
<accession>A0A0F7S239</accession>
<evidence type="ECO:0000256" key="13">
    <source>
        <dbReference type="SAM" id="MobiDB-lite"/>
    </source>
</evidence>
<organism evidence="14 16">
    <name type="scientific">Sporisorium scitamineum</name>
    <dbReference type="NCBI Taxonomy" id="49012"/>
    <lineage>
        <taxon>Eukaryota</taxon>
        <taxon>Fungi</taxon>
        <taxon>Dikarya</taxon>
        <taxon>Basidiomycota</taxon>
        <taxon>Ustilaginomycotina</taxon>
        <taxon>Ustilaginomycetes</taxon>
        <taxon>Ustilaginales</taxon>
        <taxon>Ustilaginaceae</taxon>
        <taxon>Sporisorium</taxon>
    </lineage>
</organism>
<feature type="transmembrane region" description="Helical" evidence="12">
    <location>
        <begin position="160"/>
        <end position="180"/>
    </location>
</feature>
<keyword evidence="8 12" id="KW-0812">Transmembrane</keyword>
<feature type="transmembrane region" description="Helical" evidence="12">
    <location>
        <begin position="246"/>
        <end position="267"/>
    </location>
</feature>
<feature type="region of interest" description="Disordered" evidence="13">
    <location>
        <begin position="1"/>
        <end position="21"/>
    </location>
</feature>
<name>A0A0F7S239_9BASI</name>
<dbReference type="EC" id="2.4.1.-" evidence="12"/>
<reference evidence="14" key="1">
    <citation type="submission" date="2014-06" db="EMBL/GenBank/DDBJ databases">
        <authorList>
            <person name="Berkman J.Paul."/>
        </authorList>
    </citation>
    <scope>NUCLEOTIDE SEQUENCE [LARGE SCALE GENOMIC DNA]</scope>
</reference>
<dbReference type="UniPathway" id="UPA00196"/>
<dbReference type="GO" id="GO:0006506">
    <property type="term" value="P:GPI anchor biosynthetic process"/>
    <property type="evidence" value="ECO:0007669"/>
    <property type="project" value="UniProtKB-UniPathway"/>
</dbReference>
<dbReference type="Proteomes" id="UP000242770">
    <property type="component" value="Unassembled WGS sequence"/>
</dbReference>
<evidence type="ECO:0000256" key="10">
    <source>
        <dbReference type="ARBA" id="ARBA00022989"/>
    </source>
</evidence>
<comment type="function">
    <text evidence="12">Mannosyltransferase involved in glycosylphosphatidylinositol-anchor biosynthesis.</text>
</comment>
<reference evidence="16" key="2">
    <citation type="submission" date="2014-06" db="EMBL/GenBank/DDBJ databases">
        <authorList>
            <person name="Berkman P.J."/>
        </authorList>
    </citation>
    <scope>NUCLEOTIDE SEQUENCE [LARGE SCALE GENOMIC DNA]</scope>
</reference>
<keyword evidence="10 12" id="KW-1133">Transmembrane helix</keyword>
<dbReference type="GO" id="GO:0005789">
    <property type="term" value="C:endoplasmic reticulum membrane"/>
    <property type="evidence" value="ECO:0007669"/>
    <property type="project" value="UniProtKB-SubCell"/>
</dbReference>
<evidence type="ECO:0000256" key="11">
    <source>
        <dbReference type="ARBA" id="ARBA00023136"/>
    </source>
</evidence>
<sequence length="479" mass="51542">MVQRRPAASQPSSSAPNSATASNQHLISQHASMTPNRLFAIQARLLKLSLIVRLVSATLLVIASHLQQAFDTSHQLLSYSLDPSTAHGLSAGSFKWLLAFVRWDTIYFVASASPESVESVHGGGYAWEQSLAFQPGIVGLLRVTGYLTPSLDGSWSPTSAILVTAVLANLAAAASPVLLYRLTWRLTRNAQLAYTAAVLSMFAPSAGTTLASPTPESFFSFASLVGMLHLESSDALGWTQVAATSFWFAVATGFRANGTLLVGYVAFKLIGEARSGKPVLAALKLLLSAMVCVSPSVLFQTWAYSRFCLSGVDRPWCADRVPSIYAFVQSHYWNVGLLRYWQPAQLPNFILAAPVLLAIAYTTHIYYRRSTLPQIAASLLPPTTTPSAPSTISASLTLQATPKAIPYILHGVLLGLLLLLASHVQIALRLATPGGLPMVWWGTAQAVLLSRLMRMVVVGYLAVQYCMAIVLYAGFYPPA</sequence>
<dbReference type="EMBL" id="LK056656">
    <property type="protein sequence ID" value="CDU22455.1"/>
    <property type="molecule type" value="Genomic_DNA"/>
</dbReference>